<dbReference type="EMBL" id="OW659477">
    <property type="protein sequence ID" value="CAH2762875.1"/>
    <property type="molecule type" value="Genomic_DNA"/>
</dbReference>
<feature type="transmembrane region" description="Helical" evidence="2">
    <location>
        <begin position="32"/>
        <end position="54"/>
    </location>
</feature>
<dbReference type="Proteomes" id="UP001154111">
    <property type="component" value="Chromosome"/>
</dbReference>
<dbReference type="EMBL" id="OW659496">
    <property type="protein sequence ID" value="CAH2762846.1"/>
    <property type="molecule type" value="Genomic_DNA"/>
</dbReference>
<name>A0AAU9VJZ4_9FIRM</name>
<feature type="transmembrane region" description="Helical" evidence="2">
    <location>
        <begin position="6"/>
        <end position="25"/>
    </location>
</feature>
<evidence type="ECO:0000313" key="6">
    <source>
        <dbReference type="Proteomes" id="UP001154111"/>
    </source>
</evidence>
<feature type="region of interest" description="Disordered" evidence="1">
    <location>
        <begin position="130"/>
        <end position="149"/>
    </location>
</feature>
<evidence type="ECO:0000256" key="1">
    <source>
        <dbReference type="SAM" id="MobiDB-lite"/>
    </source>
</evidence>
<gene>
    <name evidence="4" type="ORF">ERYAMS2_01421</name>
    <name evidence="3" type="ORF">ERYAMS_01127</name>
</gene>
<keyword evidence="2" id="KW-0472">Membrane</keyword>
<keyword evidence="2" id="KW-1133">Transmembrane helix</keyword>
<keyword evidence="2" id="KW-0812">Transmembrane</keyword>
<protein>
    <submittedName>
        <fullName evidence="4">Uncharacterized protein</fullName>
    </submittedName>
</protein>
<keyword evidence="5" id="KW-1185">Reference proteome</keyword>
<organism evidence="4 6">
    <name type="scientific">Erysipelothrix amsterdamensis</name>
    <dbReference type="NCBI Taxonomy" id="2929157"/>
    <lineage>
        <taxon>Bacteria</taxon>
        <taxon>Bacillati</taxon>
        <taxon>Bacillota</taxon>
        <taxon>Erysipelotrichia</taxon>
        <taxon>Erysipelotrichales</taxon>
        <taxon>Erysipelotrichaceae</taxon>
        <taxon>Erysipelothrix</taxon>
    </lineage>
</organism>
<dbReference type="AlphaFoldDB" id="A0AAU9VJZ4"/>
<accession>A0AAU9VJZ4</accession>
<evidence type="ECO:0000256" key="2">
    <source>
        <dbReference type="SAM" id="Phobius"/>
    </source>
</evidence>
<dbReference type="RefSeq" id="WP_254006626.1">
    <property type="nucleotide sequence ID" value="NZ_OW659477.1"/>
</dbReference>
<dbReference type="PROSITE" id="PS51257">
    <property type="entry name" value="PROKAR_LIPOPROTEIN"/>
    <property type="match status" value="1"/>
</dbReference>
<reference evidence="4" key="1">
    <citation type="submission" date="2022-04" db="EMBL/GenBank/DDBJ databases">
        <authorList>
            <person name="Forde T."/>
        </authorList>
    </citation>
    <scope>NUCLEOTIDE SEQUENCE</scope>
    <source>
        <strain evidence="4">A18Y016a</strain>
        <strain evidence="3">A18Y020d</strain>
    </source>
</reference>
<dbReference type="Proteomes" id="UP001154095">
    <property type="component" value="Chromosome"/>
</dbReference>
<evidence type="ECO:0000313" key="3">
    <source>
        <dbReference type="EMBL" id="CAH2762846.1"/>
    </source>
</evidence>
<proteinExistence type="predicted"/>
<sequence>MRKRNILPTLFILIGLGCLGGAYILNQEGYRLYAALACGTSLFFVIMSIIVISIHKGQDYENLTDEDPDHDLDDETVDQFEDDLESDDLELIEPEIEMDDIDPFEVTNSTRIFNPTNFDDPLKMALSSTKNNDLKQKSESEQQASDTSSRVTLTLVRSDENQENIYQLLHKMNARGLLKESVAYKMNFEQIQNHKLCNKYIFENIFNDIPSISLVKERSRKETLTHIKVMAGVSDNDLVLIGYIPTKHLVEVHKSFDSIYHIRGKITGGHYKNWKTDGDCKQGELPFIASITIFSK</sequence>
<evidence type="ECO:0000313" key="5">
    <source>
        <dbReference type="Proteomes" id="UP001154095"/>
    </source>
</evidence>
<evidence type="ECO:0000313" key="4">
    <source>
        <dbReference type="EMBL" id="CAH2762875.1"/>
    </source>
</evidence>